<feature type="transmembrane region" description="Helical" evidence="1">
    <location>
        <begin position="108"/>
        <end position="126"/>
    </location>
</feature>
<reference evidence="2 3" key="1">
    <citation type="journal article" date="2014" name="PLoS Genet.">
        <title>Phylogenetically driven sequencing of extremely halophilic archaea reveals strategies for static and dynamic osmo-response.</title>
        <authorList>
            <person name="Becker E.A."/>
            <person name="Seitzer P.M."/>
            <person name="Tritt A."/>
            <person name="Larsen D."/>
            <person name="Krusor M."/>
            <person name="Yao A.I."/>
            <person name="Wu D."/>
            <person name="Madern D."/>
            <person name="Eisen J.A."/>
            <person name="Darling A.E."/>
            <person name="Facciotti M.T."/>
        </authorList>
    </citation>
    <scope>NUCLEOTIDE SEQUENCE [LARGE SCALE GENOMIC DNA]</scope>
    <source>
        <strain evidence="2 3">DSM 14210</strain>
    </source>
</reference>
<feature type="transmembrane region" description="Helical" evidence="1">
    <location>
        <begin position="39"/>
        <end position="63"/>
    </location>
</feature>
<keyword evidence="3" id="KW-1185">Reference proteome</keyword>
<keyword evidence="1" id="KW-1133">Transmembrane helix</keyword>
<dbReference type="GeneID" id="72714892"/>
<dbReference type="Proteomes" id="UP000011523">
    <property type="component" value="Unassembled WGS sequence"/>
</dbReference>
<dbReference type="RefSeq" id="WP_006628380.1">
    <property type="nucleotide sequence ID" value="NZ_AOJD01000024.1"/>
</dbReference>
<protein>
    <submittedName>
        <fullName evidence="2">Uncharacterized protein</fullName>
    </submittedName>
</protein>
<accession>M0DYQ0</accession>
<evidence type="ECO:0000313" key="2">
    <source>
        <dbReference type="EMBL" id="ELZ39837.1"/>
    </source>
</evidence>
<keyword evidence="1" id="KW-0812">Transmembrane</keyword>
<dbReference type="EMBL" id="AOJD01000024">
    <property type="protein sequence ID" value="ELZ39837.1"/>
    <property type="molecule type" value="Genomic_DNA"/>
</dbReference>
<organism evidence="2 3">
    <name type="scientific">Halorubrum tebenquichense DSM 14210</name>
    <dbReference type="NCBI Taxonomy" id="1227485"/>
    <lineage>
        <taxon>Archaea</taxon>
        <taxon>Methanobacteriati</taxon>
        <taxon>Methanobacteriota</taxon>
        <taxon>Stenosarchaea group</taxon>
        <taxon>Halobacteria</taxon>
        <taxon>Halobacteriales</taxon>
        <taxon>Haloferacaceae</taxon>
        <taxon>Halorubrum</taxon>
    </lineage>
</organism>
<proteinExistence type="predicted"/>
<evidence type="ECO:0000256" key="1">
    <source>
        <dbReference type="SAM" id="Phobius"/>
    </source>
</evidence>
<gene>
    <name evidence="2" type="ORF">C472_03419</name>
</gene>
<dbReference type="PATRIC" id="fig|1227485.3.peg.658"/>
<sequence>MKWAHAAATTPDAVAALDAFPALRRAAVPTQVEAVGGGVPLAAVTVAAFFVSVLLAVFVTYRFARGYLRTRRRPLLYLTLGLLLLAPLPMFLRLALGNVGEVSATERTVAVTASKLCGLLVVLGVVHR</sequence>
<keyword evidence="1" id="KW-0472">Membrane</keyword>
<evidence type="ECO:0000313" key="3">
    <source>
        <dbReference type="Proteomes" id="UP000011523"/>
    </source>
</evidence>
<feature type="transmembrane region" description="Helical" evidence="1">
    <location>
        <begin position="75"/>
        <end position="96"/>
    </location>
</feature>
<comment type="caution">
    <text evidence="2">The sequence shown here is derived from an EMBL/GenBank/DDBJ whole genome shotgun (WGS) entry which is preliminary data.</text>
</comment>
<dbReference type="AlphaFoldDB" id="M0DYQ0"/>
<name>M0DYQ0_9EURY</name>